<evidence type="ECO:0000256" key="5">
    <source>
        <dbReference type="ARBA" id="ARBA00022694"/>
    </source>
</evidence>
<dbReference type="EMBL" id="VXIS01000540">
    <property type="protein sequence ID" value="KAA8892945.1"/>
    <property type="molecule type" value="Genomic_DNA"/>
</dbReference>
<protein>
    <recommendedName>
        <fullName evidence="4">EKC/KEOPS complex subunit CGI121</fullName>
    </recommendedName>
    <alternativeName>
        <fullName evidence="3">EKC/KEOPS complex subunit cgi121</fullName>
    </alternativeName>
</protein>
<dbReference type="Pfam" id="PF08617">
    <property type="entry name" value="CGI-121"/>
    <property type="match status" value="1"/>
</dbReference>
<comment type="caution">
    <text evidence="9">The sequence shown here is derived from an EMBL/GenBank/DDBJ whole genome shotgun (WGS) entry which is preliminary data.</text>
</comment>
<dbReference type="InParanoid" id="A0A5J5EBN6"/>
<proteinExistence type="inferred from homology"/>
<evidence type="ECO:0000256" key="6">
    <source>
        <dbReference type="ARBA" id="ARBA00023242"/>
    </source>
</evidence>
<comment type="subcellular location">
    <subcellularLocation>
        <location evidence="1">Nucleus</location>
    </subcellularLocation>
</comment>
<dbReference type="GO" id="GO:0000408">
    <property type="term" value="C:EKC/KEOPS complex"/>
    <property type="evidence" value="ECO:0007669"/>
    <property type="project" value="TreeGrafter"/>
</dbReference>
<dbReference type="FunCoup" id="A0A5J5EBN6">
    <property type="interactions" value="523"/>
</dbReference>
<evidence type="ECO:0000313" key="10">
    <source>
        <dbReference type="Proteomes" id="UP000326924"/>
    </source>
</evidence>
<keyword evidence="10" id="KW-1185">Reference proteome</keyword>
<name>A0A5J5EBN6_9PEZI</name>
<comment type="similarity">
    <text evidence="2 8">Belongs to the CGI121/TPRKB family.</text>
</comment>
<dbReference type="GO" id="GO:0002949">
    <property type="term" value="P:tRNA threonylcarbamoyladenosine modification"/>
    <property type="evidence" value="ECO:0007669"/>
    <property type="project" value="TreeGrafter"/>
</dbReference>
<dbReference type="AlphaFoldDB" id="A0A5J5EBN6"/>
<keyword evidence="6 8" id="KW-0539">Nucleus</keyword>
<evidence type="ECO:0000313" key="9">
    <source>
        <dbReference type="EMBL" id="KAA8892945.1"/>
    </source>
</evidence>
<evidence type="ECO:0000256" key="2">
    <source>
        <dbReference type="ARBA" id="ARBA00005546"/>
    </source>
</evidence>
<keyword evidence="5" id="KW-0819">tRNA processing</keyword>
<sequence>MSLQTLHLEHIPQPHAVHIFAFKDVSNASYLREQLLAGNSDFEYAFIDASALVSTAHALAAVHQAVHNLLVKQKLRTRNVHSEIVFCLSPNNNITESFRRFGISETTTSLVCVKVSSRENPISAEETEIRLQQAVKGLPAQFNDEFMAQTTDWAKVAKCYKTRPGSNGVVTEQLELEVLGKMVMRAVG</sequence>
<dbReference type="Gene3D" id="3.30.2380.10">
    <property type="entry name" value="CGI121/TPRKB"/>
    <property type="match status" value="1"/>
</dbReference>
<dbReference type="GO" id="GO:0005634">
    <property type="term" value="C:nucleus"/>
    <property type="evidence" value="ECO:0007669"/>
    <property type="project" value="UniProtKB-SubCell"/>
</dbReference>
<evidence type="ECO:0000256" key="4">
    <source>
        <dbReference type="ARBA" id="ARBA00016009"/>
    </source>
</evidence>
<evidence type="ECO:0000256" key="7">
    <source>
        <dbReference type="ARBA" id="ARBA00025043"/>
    </source>
</evidence>
<dbReference type="PANTHER" id="PTHR15840">
    <property type="entry name" value="CGI-121 FAMILY MEMBER"/>
    <property type="match status" value="1"/>
</dbReference>
<dbReference type="InterPro" id="IPR036504">
    <property type="entry name" value="CGI121/TPRKB_sf"/>
</dbReference>
<gene>
    <name evidence="9" type="ORF">FN846DRAFT_981166</name>
</gene>
<evidence type="ECO:0000256" key="1">
    <source>
        <dbReference type="ARBA" id="ARBA00004123"/>
    </source>
</evidence>
<dbReference type="GO" id="GO:0005829">
    <property type="term" value="C:cytosol"/>
    <property type="evidence" value="ECO:0007669"/>
    <property type="project" value="TreeGrafter"/>
</dbReference>
<dbReference type="Proteomes" id="UP000326924">
    <property type="component" value="Unassembled WGS sequence"/>
</dbReference>
<dbReference type="InterPro" id="IPR013926">
    <property type="entry name" value="CGI121/TPRKB"/>
</dbReference>
<accession>A0A5J5EBN6</accession>
<dbReference type="OrthoDB" id="329139at2759"/>
<evidence type="ECO:0000256" key="8">
    <source>
        <dbReference type="RuleBase" id="RU004398"/>
    </source>
</evidence>
<dbReference type="SUPFAM" id="SSF143870">
    <property type="entry name" value="PF0523-like"/>
    <property type="match status" value="1"/>
</dbReference>
<comment type="function">
    <text evidence="7">Component of the EKC/KEOPS complex that is required for the formation of a threonylcarbamoyl group on adenosine at position 37 (t(6)A37) in tRNAs that read codons beginning with adenine. The complex is probably involved in the transfer of the threonylcarbamoyl moiety of threonylcarbamoyl-AMP (TC-AMP) to the N6 group of A37. CGI121 acts as an allosteric effector that regulates the t(6)A activity of the complex. The EKC/KEOPS complex also promotes both telomere uncapping and telomere elongation. The complex is required for efficient recruitment of transcriptional coactivators. CGI121 is not required for tRNA modification.</text>
</comment>
<reference evidence="9 10" key="1">
    <citation type="submission" date="2019-09" db="EMBL/GenBank/DDBJ databases">
        <title>Draft genome of the ectomycorrhizal ascomycete Sphaerosporella brunnea.</title>
        <authorList>
            <consortium name="DOE Joint Genome Institute"/>
            <person name="Benucci G.M."/>
            <person name="Marozzi G."/>
            <person name="Antonielli L."/>
            <person name="Sanchez S."/>
            <person name="Marco P."/>
            <person name="Wang X."/>
            <person name="Falini L.B."/>
            <person name="Barry K."/>
            <person name="Haridas S."/>
            <person name="Lipzen A."/>
            <person name="Labutti K."/>
            <person name="Grigoriev I.V."/>
            <person name="Murat C."/>
            <person name="Martin F."/>
            <person name="Albertini E."/>
            <person name="Donnini D."/>
            <person name="Bonito G."/>
        </authorList>
    </citation>
    <scope>NUCLEOTIDE SEQUENCE [LARGE SCALE GENOMIC DNA]</scope>
    <source>
        <strain evidence="9 10">Sb_GMNB300</strain>
    </source>
</reference>
<dbReference type="PANTHER" id="PTHR15840:SF10">
    <property type="entry name" value="EKC_KEOPS COMPLEX SUBUNIT TPRKB"/>
    <property type="match status" value="1"/>
</dbReference>
<evidence type="ECO:0000256" key="3">
    <source>
        <dbReference type="ARBA" id="ARBA00015316"/>
    </source>
</evidence>
<organism evidence="9 10">
    <name type="scientific">Sphaerosporella brunnea</name>
    <dbReference type="NCBI Taxonomy" id="1250544"/>
    <lineage>
        <taxon>Eukaryota</taxon>
        <taxon>Fungi</taxon>
        <taxon>Dikarya</taxon>
        <taxon>Ascomycota</taxon>
        <taxon>Pezizomycotina</taxon>
        <taxon>Pezizomycetes</taxon>
        <taxon>Pezizales</taxon>
        <taxon>Pyronemataceae</taxon>
        <taxon>Sphaerosporella</taxon>
    </lineage>
</organism>